<evidence type="ECO:0000313" key="9">
    <source>
        <dbReference type="Proteomes" id="UP000830055"/>
    </source>
</evidence>
<keyword evidence="5" id="KW-0964">Secreted</keyword>
<dbReference type="InterPro" id="IPR040026">
    <property type="entry name" value="FliD"/>
</dbReference>
<comment type="similarity">
    <text evidence="1 5">Belongs to the FliD family.</text>
</comment>
<keyword evidence="8" id="KW-0282">Flagellum</keyword>
<dbReference type="RefSeq" id="WP_284154401.1">
    <property type="nucleotide sequence ID" value="NZ_AP025516.1"/>
</dbReference>
<organism evidence="8 9">
    <name type="scientific">Desulfofustis limnaeus</name>
    <dbReference type="NCBI Taxonomy" id="2740163"/>
    <lineage>
        <taxon>Bacteria</taxon>
        <taxon>Pseudomonadati</taxon>
        <taxon>Thermodesulfobacteriota</taxon>
        <taxon>Desulfobulbia</taxon>
        <taxon>Desulfobulbales</taxon>
        <taxon>Desulfocapsaceae</taxon>
        <taxon>Desulfofustis</taxon>
    </lineage>
</organism>
<dbReference type="Pfam" id="PF07196">
    <property type="entry name" value="Flagellin_IN"/>
    <property type="match status" value="1"/>
</dbReference>
<keyword evidence="8" id="KW-0966">Cell projection</keyword>
<dbReference type="Proteomes" id="UP000830055">
    <property type="component" value="Chromosome"/>
</dbReference>
<comment type="subunit">
    <text evidence="2 5">Homopentamer.</text>
</comment>
<keyword evidence="4 5" id="KW-0975">Bacterial flagellum</keyword>
<dbReference type="EMBL" id="AP025516">
    <property type="protein sequence ID" value="BDD87370.1"/>
    <property type="molecule type" value="Genomic_DNA"/>
</dbReference>
<feature type="domain" description="Flagellar hook-associated protein 2 N-terminal" evidence="6">
    <location>
        <begin position="11"/>
        <end position="106"/>
    </location>
</feature>
<dbReference type="PANTHER" id="PTHR30288">
    <property type="entry name" value="FLAGELLAR CAP/ASSEMBLY PROTEIN FLID"/>
    <property type="match status" value="1"/>
</dbReference>
<feature type="coiled-coil region" evidence="5">
    <location>
        <begin position="417"/>
        <end position="444"/>
    </location>
</feature>
<gene>
    <name evidence="8" type="primary">fliD</name>
    <name evidence="8" type="ORF">DPPLL_17350</name>
</gene>
<dbReference type="InterPro" id="IPR010810">
    <property type="entry name" value="Flagellin_hook_IN_motif"/>
</dbReference>
<evidence type="ECO:0000256" key="3">
    <source>
        <dbReference type="ARBA" id="ARBA00023054"/>
    </source>
</evidence>
<accession>A0ABN6M590</accession>
<feature type="domain" description="Flagellar hook-associated protein 2 C-terminal" evidence="7">
    <location>
        <begin position="209"/>
        <end position="461"/>
    </location>
</feature>
<protein>
    <recommendedName>
        <fullName evidence="5">Flagellar hook-associated protein 2</fullName>
        <shortName evidence="5">HAP2</shortName>
    </recommendedName>
    <alternativeName>
        <fullName evidence="5">Flagellar cap protein</fullName>
    </alternativeName>
</protein>
<dbReference type="InterPro" id="IPR010809">
    <property type="entry name" value="FliD_C"/>
</dbReference>
<dbReference type="Pfam" id="PF07195">
    <property type="entry name" value="FliD_C"/>
    <property type="match status" value="1"/>
</dbReference>
<dbReference type="InterPro" id="IPR003481">
    <property type="entry name" value="FliD_N"/>
</dbReference>
<evidence type="ECO:0000259" key="7">
    <source>
        <dbReference type="Pfam" id="PF07195"/>
    </source>
</evidence>
<sequence>MAEISFGGLATGLPTEDLVSSLMAIERQPLNRLEAKKETETKRLEAYAQFNTLLGGLRDAVANLNLTSDVRTTSVRLSSNETISASSNGAATGSYDIAVAQLAQVQKTVTAGYSSRTAAVFGSGTFAINNVAVQIDSTNNSLDGLMGAINSVSAQTGVTASIINDGSTSDNFHLVLTGKDAATSFSLTYNLQDGQGAPIAIDATHVRAAQQAVVYVDGIEVVANTNTLTGVIAGVTLNLNQTSAIVTPGDGQTPPVYATTNLTVEADTGALKEKVGEFVTAYNKIMEWIVAGYEVGGRNQQTGDAADGDEAKDQPLSDLLRGDATINKIKRSLQSLLSTGVDSGSSLQILAEIGITTRQDGTLNLNASKLDDTLATKFDDVVGLLAGQGSLDGVMKRFNTYLRDVTSTTSGMYADKRARYTEAVKRFDQQIDQKEALMGKIEERIRNQFTSLELLVSNLNAQSNYLTQQMDIIANMMTKGRK</sequence>
<comment type="function">
    <text evidence="5">Required for morphogenesis and for the elongation of the flagellar filament by facilitating polymerization of the flagellin monomers at the tip of growing filament. Forms a capping structure, which prevents flagellin subunits (transported through the central channel of the flagellum) from leaking out without polymerization at the distal end.</text>
</comment>
<dbReference type="Pfam" id="PF02465">
    <property type="entry name" value="FliD_N"/>
    <property type="match status" value="1"/>
</dbReference>
<keyword evidence="9" id="KW-1185">Reference proteome</keyword>
<keyword evidence="3 5" id="KW-0175">Coiled coil</keyword>
<dbReference type="Gene3D" id="3.30.70.2120">
    <property type="match status" value="1"/>
</dbReference>
<evidence type="ECO:0000259" key="6">
    <source>
        <dbReference type="Pfam" id="PF02465"/>
    </source>
</evidence>
<reference evidence="8 9" key="1">
    <citation type="submission" date="2022-01" db="EMBL/GenBank/DDBJ databases">
        <title>Desulfofustis limnae sp. nov., a novel mesophilic sulfate-reducing bacterium isolated from marsh soil.</title>
        <authorList>
            <person name="Watanabe M."/>
            <person name="Takahashi A."/>
            <person name="Kojima H."/>
            <person name="Fukui M."/>
        </authorList>
    </citation>
    <scope>NUCLEOTIDE SEQUENCE [LARGE SCALE GENOMIC DNA]</scope>
    <source>
        <strain evidence="8 9">PPLL</strain>
    </source>
</reference>
<evidence type="ECO:0000256" key="5">
    <source>
        <dbReference type="RuleBase" id="RU362066"/>
    </source>
</evidence>
<evidence type="ECO:0000256" key="4">
    <source>
        <dbReference type="ARBA" id="ARBA00023143"/>
    </source>
</evidence>
<comment type="subcellular location">
    <subcellularLocation>
        <location evidence="5">Secreted</location>
    </subcellularLocation>
    <subcellularLocation>
        <location evidence="5">Bacterial flagellum</location>
    </subcellularLocation>
</comment>
<name>A0ABN6M590_9BACT</name>
<evidence type="ECO:0000256" key="2">
    <source>
        <dbReference type="ARBA" id="ARBA00011255"/>
    </source>
</evidence>
<evidence type="ECO:0000313" key="8">
    <source>
        <dbReference type="EMBL" id="BDD87370.1"/>
    </source>
</evidence>
<dbReference type="PANTHER" id="PTHR30288:SF0">
    <property type="entry name" value="FLAGELLAR HOOK-ASSOCIATED PROTEIN 2"/>
    <property type="match status" value="1"/>
</dbReference>
<evidence type="ECO:0000256" key="1">
    <source>
        <dbReference type="ARBA" id="ARBA00009764"/>
    </source>
</evidence>
<keyword evidence="8" id="KW-0969">Cilium</keyword>
<proteinExistence type="inferred from homology"/>